<organism evidence="2 4">
    <name type="scientific">Eisenbergiella tayi</name>
    <dbReference type="NCBI Taxonomy" id="1432052"/>
    <lineage>
        <taxon>Bacteria</taxon>
        <taxon>Bacillati</taxon>
        <taxon>Bacillota</taxon>
        <taxon>Clostridia</taxon>
        <taxon>Lachnospirales</taxon>
        <taxon>Lachnospiraceae</taxon>
        <taxon>Eisenbergiella</taxon>
    </lineage>
</organism>
<comment type="caution">
    <text evidence="2">The sequence shown here is derived from an EMBL/GenBank/DDBJ whole genome shotgun (WGS) entry which is preliminary data.</text>
</comment>
<evidence type="ECO:0000313" key="3">
    <source>
        <dbReference type="EMBL" id="ODR57737.1"/>
    </source>
</evidence>
<reference evidence="2 4" key="2">
    <citation type="submission" date="2016-08" db="EMBL/GenBank/DDBJ databases">
        <authorList>
            <person name="Seilhamer J.J."/>
        </authorList>
    </citation>
    <scope>NUCLEOTIDE SEQUENCE [LARGE SCALE GENOMIC DNA]</scope>
    <source>
        <strain evidence="2 4">NML150140-1</strain>
    </source>
</reference>
<dbReference type="EMBL" id="MEHA01000014">
    <property type="protein sequence ID" value="ODR49171.1"/>
    <property type="molecule type" value="Genomic_DNA"/>
</dbReference>
<dbReference type="Gene3D" id="3.40.190.10">
    <property type="entry name" value="Periplasmic binding protein-like II"/>
    <property type="match status" value="2"/>
</dbReference>
<dbReference type="EMBL" id="MEHD01000021">
    <property type="protein sequence ID" value="ODR57737.1"/>
    <property type="molecule type" value="Genomic_DNA"/>
</dbReference>
<evidence type="ECO:0008006" key="6">
    <source>
        <dbReference type="Google" id="ProtNLM"/>
    </source>
</evidence>
<dbReference type="Proteomes" id="UP000094869">
    <property type="component" value="Unassembled WGS sequence"/>
</dbReference>
<evidence type="ECO:0000256" key="1">
    <source>
        <dbReference type="SAM" id="SignalP"/>
    </source>
</evidence>
<evidence type="ECO:0000313" key="4">
    <source>
        <dbReference type="Proteomes" id="UP000094271"/>
    </source>
</evidence>
<accession>A0A1E3UF10</accession>
<dbReference type="Proteomes" id="UP000094271">
    <property type="component" value="Unassembled WGS sequence"/>
</dbReference>
<dbReference type="PANTHER" id="PTHR43649:SF12">
    <property type="entry name" value="DIACETYLCHITOBIOSE BINDING PROTEIN DASA"/>
    <property type="match status" value="1"/>
</dbReference>
<keyword evidence="1" id="KW-0732">Signal</keyword>
<dbReference type="InterPro" id="IPR006059">
    <property type="entry name" value="SBP"/>
</dbReference>
<dbReference type="AlphaFoldDB" id="A0A1E3UF10"/>
<dbReference type="RefSeq" id="WP_069410349.1">
    <property type="nucleotide sequence ID" value="NZ_DBFYTW010000327.1"/>
</dbReference>
<feature type="chain" id="PRO_5038654617" description="Lipoprotein LipO" evidence="1">
    <location>
        <begin position="27"/>
        <end position="587"/>
    </location>
</feature>
<reference evidence="3 5" key="1">
    <citation type="submission" date="2016-08" db="EMBL/GenBank/DDBJ databases">
        <title>Characterization of Isolates of Eisenbergiella tayi Derived from Blood Cultures, Using Whole Genome Sequencing.</title>
        <authorList>
            <person name="Bernier A.-M."/>
            <person name="Burdz T."/>
            <person name="Wiebe D."/>
            <person name="Bernard K."/>
        </authorList>
    </citation>
    <scope>NUCLEOTIDE SEQUENCE [LARGE SCALE GENOMIC DNA]</scope>
    <source>
        <strain evidence="3 5">NML120146</strain>
    </source>
</reference>
<protein>
    <recommendedName>
        <fullName evidence="6">Lipoprotein LipO</fullName>
    </recommendedName>
</protein>
<keyword evidence="5" id="KW-1185">Reference proteome</keyword>
<proteinExistence type="predicted"/>
<gene>
    <name evidence="2" type="ORF">BEI59_18845</name>
    <name evidence="3" type="ORF">BEI63_11605</name>
</gene>
<dbReference type="Pfam" id="PF01547">
    <property type="entry name" value="SBP_bac_1"/>
    <property type="match status" value="1"/>
</dbReference>
<dbReference type="PANTHER" id="PTHR43649">
    <property type="entry name" value="ARABINOSE-BINDING PROTEIN-RELATED"/>
    <property type="match status" value="1"/>
</dbReference>
<dbReference type="OrthoDB" id="2491264at2"/>
<dbReference type="InterPro" id="IPR050490">
    <property type="entry name" value="Bact_solute-bd_prot1"/>
</dbReference>
<dbReference type="PROSITE" id="PS51257">
    <property type="entry name" value="PROKAR_LIPOPROTEIN"/>
    <property type="match status" value="1"/>
</dbReference>
<dbReference type="SUPFAM" id="SSF53850">
    <property type="entry name" value="Periplasmic binding protein-like II"/>
    <property type="match status" value="1"/>
</dbReference>
<evidence type="ECO:0000313" key="2">
    <source>
        <dbReference type="EMBL" id="ODR49171.1"/>
    </source>
</evidence>
<name>A0A1E3UF10_9FIRM</name>
<evidence type="ECO:0000313" key="5">
    <source>
        <dbReference type="Proteomes" id="UP000094869"/>
    </source>
</evidence>
<sequence>MKKKMRNMQKMMAVILALAFMVPAISGCGGQKTSVDTGGAIKQTESYEQDTEAAEQAKEELLDQAPEEMAKKLDDVVLSCPDMPLTNEPLTLSVIYPKETIHGDFDGMFYMKAVEELTNIKLDVQAVEKQGWNEKVGLLFASGDYGDIFLSGISFTDAASYGQAGMLLPMEGLLEQYAPNAMRILDELLPESRRNVTADDGHIYAMPAYDGTPRDMLMNYTQMINVEWMNSVGIKEIPSNTEDMYNLLRAFKIKDPNGNGKEDEIPYSKVYDGEGVDPFICAFGYVNLRHDIIDGKYVYVPKEENFRHYLEYMHRLYSEGLIDQEMFTQKDEDYLAKRTEKLIGMGDSLQDPLTDEEYAATIKTLPPMTSEYNSVKMTPGRFQEVNSFSMCLTDKCDEEKQIAAIKLLDYFYSQEGTYLIKCGPEAGVWGDMIDGGYIRHENEDGTVSYELQYDREKYNDSYYNFRIDNGLMNMPFFYTNAHAQVIIGGDAKNKRVTEGVYEANLLEARRVGYPSTVTFTEDEQDILATFVLMDNFVDQMVAKFVTGEETLNDENWNAYVERLESMDLQTLLKTRQGAYDRWMNKKL</sequence>
<feature type="signal peptide" evidence="1">
    <location>
        <begin position="1"/>
        <end position="26"/>
    </location>
</feature>